<dbReference type="PATRIC" id="fig|1384054.3.peg.2038"/>
<dbReference type="STRING" id="1384054.N790_09640"/>
<reference evidence="2 3" key="1">
    <citation type="submission" date="2013-09" db="EMBL/GenBank/DDBJ databases">
        <title>Genome sequencing of Arenimonas malthae.</title>
        <authorList>
            <person name="Chen F."/>
            <person name="Wang G."/>
        </authorList>
    </citation>
    <scope>NUCLEOTIDE SEQUENCE [LARGE SCALE GENOMIC DNA]</scope>
    <source>
        <strain evidence="2 3">CC-JY-1</strain>
    </source>
</reference>
<dbReference type="InterPro" id="IPR003111">
    <property type="entry name" value="Lon_prtase_N"/>
</dbReference>
<name>A0A091B447_9GAMM</name>
<dbReference type="Gene3D" id="2.30.130.40">
    <property type="entry name" value="LON domain-like"/>
    <property type="match status" value="1"/>
</dbReference>
<organism evidence="2 3">
    <name type="scientific">Arenimonas malthae CC-JY-1</name>
    <dbReference type="NCBI Taxonomy" id="1384054"/>
    <lineage>
        <taxon>Bacteria</taxon>
        <taxon>Pseudomonadati</taxon>
        <taxon>Pseudomonadota</taxon>
        <taxon>Gammaproteobacteria</taxon>
        <taxon>Lysobacterales</taxon>
        <taxon>Lysobacteraceae</taxon>
        <taxon>Arenimonas</taxon>
    </lineage>
</organism>
<dbReference type="EMBL" id="AVCH01000179">
    <property type="protein sequence ID" value="KFN45644.1"/>
    <property type="molecule type" value="Genomic_DNA"/>
</dbReference>
<dbReference type="PANTHER" id="PTHR46732">
    <property type="entry name" value="ATP-DEPENDENT PROTEASE LA (LON) DOMAIN PROTEIN"/>
    <property type="match status" value="1"/>
</dbReference>
<dbReference type="InterPro" id="IPR046336">
    <property type="entry name" value="Lon_prtase_N_sf"/>
</dbReference>
<protein>
    <recommendedName>
        <fullName evidence="1">Lon N-terminal domain-containing protein</fullName>
    </recommendedName>
</protein>
<dbReference type="Pfam" id="PF02190">
    <property type="entry name" value="LON_substr_bdg"/>
    <property type="match status" value="1"/>
</dbReference>
<evidence type="ECO:0000259" key="1">
    <source>
        <dbReference type="PROSITE" id="PS51787"/>
    </source>
</evidence>
<dbReference type="AlphaFoldDB" id="A0A091B447"/>
<evidence type="ECO:0000313" key="3">
    <source>
        <dbReference type="Proteomes" id="UP000029392"/>
    </source>
</evidence>
<proteinExistence type="predicted"/>
<keyword evidence="3" id="KW-1185">Reference proteome</keyword>
<dbReference type="RefSeq" id="WP_043804109.1">
    <property type="nucleotide sequence ID" value="NZ_AVCH01000179.1"/>
</dbReference>
<dbReference type="Proteomes" id="UP000029392">
    <property type="component" value="Unassembled WGS sequence"/>
</dbReference>
<dbReference type="OrthoDB" id="8558970at2"/>
<sequence length="196" mass="21464">MALTELPLFPLGQVLFPGGGLGLRIFEPRYLDLVKRCGRSGEGFGICLILAGREVGEPAIPAAVGTEAAIVDFALTEDGLLGLTVEGRRRFHVERTRVRDDGLIVADVRWLDDPGVVALRDEHALLSVLLARIMDKAGVEHEGPGKGALADAAWVGWRLAEWLPLEPTERQALLQLDDPHARLQQLVERLPDFQPE</sequence>
<dbReference type="PROSITE" id="PS51787">
    <property type="entry name" value="LON_N"/>
    <property type="match status" value="1"/>
</dbReference>
<dbReference type="PANTHER" id="PTHR46732:SF8">
    <property type="entry name" value="ATP-DEPENDENT PROTEASE LA (LON) DOMAIN PROTEIN"/>
    <property type="match status" value="1"/>
</dbReference>
<feature type="domain" description="Lon N-terminal" evidence="1">
    <location>
        <begin position="3"/>
        <end position="194"/>
    </location>
</feature>
<dbReference type="InterPro" id="IPR015947">
    <property type="entry name" value="PUA-like_sf"/>
</dbReference>
<dbReference type="Gene3D" id="1.10.4060.10">
    <property type="entry name" value="BPP1347 like domain"/>
    <property type="match status" value="1"/>
</dbReference>
<dbReference type="SUPFAM" id="SSF88697">
    <property type="entry name" value="PUA domain-like"/>
    <property type="match status" value="1"/>
</dbReference>
<accession>A0A091B447</accession>
<dbReference type="SMART" id="SM00464">
    <property type="entry name" value="LON"/>
    <property type="match status" value="1"/>
</dbReference>
<gene>
    <name evidence="2" type="ORF">N790_09640</name>
</gene>
<dbReference type="eggNOG" id="COG2802">
    <property type="taxonomic scope" value="Bacteria"/>
</dbReference>
<evidence type="ECO:0000313" key="2">
    <source>
        <dbReference type="EMBL" id="KFN45644.1"/>
    </source>
</evidence>
<comment type="caution">
    <text evidence="2">The sequence shown here is derived from an EMBL/GenBank/DDBJ whole genome shotgun (WGS) entry which is preliminary data.</text>
</comment>